<dbReference type="GeneID" id="16605304"/>
<feature type="region of interest" description="Disordered" evidence="1">
    <location>
        <begin position="62"/>
        <end position="102"/>
    </location>
</feature>
<keyword evidence="3" id="KW-1185">Reference proteome</keyword>
<feature type="region of interest" description="Disordered" evidence="1">
    <location>
        <begin position="147"/>
        <end position="233"/>
    </location>
</feature>
<dbReference type="EMBL" id="KC977571">
    <property type="protein sequence ID" value="AGO83517.1"/>
    <property type="molecule type" value="Genomic_DNA"/>
</dbReference>
<organism evidence="2 3">
    <name type="scientific">Pandoravirus salinus</name>
    <dbReference type="NCBI Taxonomy" id="1349410"/>
    <lineage>
        <taxon>Viruses</taxon>
        <taxon>Pandoravirus</taxon>
    </lineage>
</organism>
<dbReference type="Proteomes" id="UP000204584">
    <property type="component" value="Segment"/>
</dbReference>
<evidence type="ECO:0000313" key="2">
    <source>
        <dbReference type="EMBL" id="AGO83517.1"/>
    </source>
</evidence>
<dbReference type="RefSeq" id="YP_008436579.1">
    <property type="nucleotide sequence ID" value="NC_022098.1"/>
</dbReference>
<dbReference type="KEGG" id="vg:16605304"/>
<gene>
    <name evidence="2" type="ORF">psal_cds_90</name>
</gene>
<protein>
    <submittedName>
        <fullName evidence="2">Uncharacterized protein</fullName>
    </submittedName>
</protein>
<name>S4VZP9_9VIRU</name>
<feature type="compositionally biased region" description="Polar residues" evidence="1">
    <location>
        <begin position="190"/>
        <end position="199"/>
    </location>
</feature>
<proteinExistence type="predicted"/>
<reference evidence="2 3" key="1">
    <citation type="journal article" date="2013" name="Science">
        <title>Pandoraviruses: amoeba viruses with genomes up to 2.5 Mb reaching that of parasitic eukaryotes.</title>
        <authorList>
            <person name="Philippe N."/>
            <person name="Legendre M."/>
            <person name="Doutre G."/>
            <person name="Coute Y."/>
            <person name="Poirot O."/>
            <person name="Lescot M."/>
            <person name="Arslan D."/>
            <person name="Seltzer V."/>
            <person name="Bertaux L."/>
            <person name="Bruley C."/>
            <person name="Garin J."/>
            <person name="Claverie J.M."/>
            <person name="Abergel C."/>
        </authorList>
    </citation>
    <scope>NUCLEOTIDE SEQUENCE [LARGE SCALE GENOMIC DNA]</scope>
</reference>
<feature type="region of interest" description="Disordered" evidence="1">
    <location>
        <begin position="1"/>
        <end position="34"/>
    </location>
</feature>
<feature type="compositionally biased region" description="Acidic residues" evidence="1">
    <location>
        <begin position="210"/>
        <end position="224"/>
    </location>
</feature>
<accession>S4VZP9</accession>
<sequence>MSTARPSLALSLQPADRARSTVSPPKRRAKATAFASSRVMLSASKAKAAMLAHKERQRAIRREAVTQDMPQQLPIRTPPVRAGATSDHRSLPHITPPPPPPCRPDCELQVLARQIDDDELARQLAAVEAAIEAISRRLAERGRASLVVTPHSTQAQQENQRRPYAEHPVVSEAATRLVPMDDIDGRHSPKQQQQHNHAGTSDAVDRHADDDDDRDEETEDEEDMIAPWPVPRVLVIDTSQEPVPAVGTPPVFWWD</sequence>
<evidence type="ECO:0000256" key="1">
    <source>
        <dbReference type="SAM" id="MobiDB-lite"/>
    </source>
</evidence>
<evidence type="ECO:0000313" key="3">
    <source>
        <dbReference type="Proteomes" id="UP000204584"/>
    </source>
</evidence>